<evidence type="ECO:0000256" key="7">
    <source>
        <dbReference type="PIRSR" id="PIRSR600101-2"/>
    </source>
</evidence>
<dbReference type="OrthoDB" id="1081007at2759"/>
<comment type="caution">
    <text evidence="8">The sequence shown here is derived from an EMBL/GenBank/DDBJ whole genome shotgun (WGS) entry which is preliminary data.</text>
</comment>
<keyword evidence="4" id="KW-0325">Glycoprotein</keyword>
<dbReference type="InterPro" id="IPR029055">
    <property type="entry name" value="Ntn_hydrolases_N"/>
</dbReference>
<dbReference type="FunFam" id="3.60.20.40:FF:000006">
    <property type="entry name" value="Protein CBG05566"/>
    <property type="match status" value="1"/>
</dbReference>
<evidence type="ECO:0000313" key="8">
    <source>
        <dbReference type="EMBL" id="TKR89156.1"/>
    </source>
</evidence>
<evidence type="ECO:0000256" key="5">
    <source>
        <dbReference type="ARBA" id="ARBA00023315"/>
    </source>
</evidence>
<keyword evidence="1" id="KW-0645">Protease</keyword>
<feature type="binding site" evidence="7">
    <location>
        <position position="394"/>
    </location>
    <ligand>
        <name>L-glutamate</name>
        <dbReference type="ChEBI" id="CHEBI:29985"/>
    </ligand>
</feature>
<protein>
    <recommendedName>
        <fullName evidence="10">Gamma-glutamyltransferase</fullName>
    </recommendedName>
</protein>
<name>A0A4U5NZR7_STECR</name>
<dbReference type="Proteomes" id="UP000298663">
    <property type="component" value="Unassembled WGS sequence"/>
</dbReference>
<dbReference type="Gene3D" id="1.10.246.130">
    <property type="match status" value="1"/>
</dbReference>
<proteinExistence type="predicted"/>
<evidence type="ECO:0000256" key="4">
    <source>
        <dbReference type="ARBA" id="ARBA00023180"/>
    </source>
</evidence>
<dbReference type="Pfam" id="PF01019">
    <property type="entry name" value="G_glu_transpept"/>
    <property type="match status" value="1"/>
</dbReference>
<dbReference type="PANTHER" id="PTHR11686:SF9">
    <property type="entry name" value="RE13973P"/>
    <property type="match status" value="1"/>
</dbReference>
<accession>A0A4U5NZR7</accession>
<dbReference type="Gene3D" id="3.60.20.40">
    <property type="match status" value="1"/>
</dbReference>
<dbReference type="SUPFAM" id="SSF56235">
    <property type="entry name" value="N-terminal nucleophile aminohydrolases (Ntn hydrolases)"/>
    <property type="match status" value="1"/>
</dbReference>
<feature type="binding site" evidence="7">
    <location>
        <begin position="318"/>
        <end position="320"/>
    </location>
    <ligand>
        <name>L-glutamate</name>
        <dbReference type="ChEBI" id="CHEBI:29985"/>
    </ligand>
</feature>
<reference evidence="8 9" key="1">
    <citation type="journal article" date="2015" name="Genome Biol.">
        <title>Comparative genomics of Steinernema reveals deeply conserved gene regulatory networks.</title>
        <authorList>
            <person name="Dillman A.R."/>
            <person name="Macchietto M."/>
            <person name="Porter C.F."/>
            <person name="Rogers A."/>
            <person name="Williams B."/>
            <person name="Antoshechkin I."/>
            <person name="Lee M.M."/>
            <person name="Goodwin Z."/>
            <person name="Lu X."/>
            <person name="Lewis E.E."/>
            <person name="Goodrich-Blair H."/>
            <person name="Stock S.P."/>
            <person name="Adams B.J."/>
            <person name="Sternberg P.W."/>
            <person name="Mortazavi A."/>
        </authorList>
    </citation>
    <scope>NUCLEOTIDE SEQUENCE [LARGE SCALE GENOMIC DNA]</scope>
    <source>
        <strain evidence="8 9">ALL</strain>
    </source>
</reference>
<evidence type="ECO:0000256" key="1">
    <source>
        <dbReference type="ARBA" id="ARBA00022670"/>
    </source>
</evidence>
<keyword evidence="2" id="KW-0808">Transferase</keyword>
<dbReference type="InterPro" id="IPR000101">
    <property type="entry name" value="GGT_peptidase"/>
</dbReference>
<dbReference type="InterPro" id="IPR043138">
    <property type="entry name" value="GGT_lsub"/>
</dbReference>
<dbReference type="GO" id="GO:0006508">
    <property type="term" value="P:proteolysis"/>
    <property type="evidence" value="ECO:0007669"/>
    <property type="project" value="UniProtKB-KW"/>
</dbReference>
<dbReference type="GO" id="GO:0016746">
    <property type="term" value="F:acyltransferase activity"/>
    <property type="evidence" value="ECO:0007669"/>
    <property type="project" value="UniProtKB-KW"/>
</dbReference>
<evidence type="ECO:0000256" key="6">
    <source>
        <dbReference type="PIRSR" id="PIRSR600101-1"/>
    </source>
</evidence>
<dbReference type="EMBL" id="AZBU02000003">
    <property type="protein sequence ID" value="TKR89156.1"/>
    <property type="molecule type" value="Genomic_DNA"/>
</dbReference>
<reference evidence="8 9" key="2">
    <citation type="journal article" date="2019" name="G3 (Bethesda)">
        <title>Hybrid Assembly of the Genome of the Entomopathogenic Nematode Steinernema carpocapsae Identifies the X-Chromosome.</title>
        <authorList>
            <person name="Serra L."/>
            <person name="Macchietto M."/>
            <person name="Macias-Munoz A."/>
            <person name="McGill C.J."/>
            <person name="Rodriguez I.M."/>
            <person name="Rodriguez B."/>
            <person name="Murad R."/>
            <person name="Mortazavi A."/>
        </authorList>
    </citation>
    <scope>NUCLEOTIDE SEQUENCE [LARGE SCALE GENOMIC DNA]</scope>
    <source>
        <strain evidence="8 9">ALL</strain>
    </source>
</reference>
<keyword evidence="5" id="KW-0012">Acyltransferase</keyword>
<feature type="active site" description="Nucleophile" evidence="6">
    <location>
        <position position="300"/>
    </location>
</feature>
<dbReference type="AlphaFoldDB" id="A0A4U5NZR7"/>
<keyword evidence="3" id="KW-0378">Hydrolase</keyword>
<dbReference type="FunFam" id="1.10.246.130:FF:000005">
    <property type="entry name" value="Gamma-glutamyltranspeptidase 1, putative"/>
    <property type="match status" value="1"/>
</dbReference>
<dbReference type="GO" id="GO:0036374">
    <property type="term" value="F:glutathione hydrolase activity"/>
    <property type="evidence" value="ECO:0007669"/>
    <property type="project" value="InterPro"/>
</dbReference>
<evidence type="ECO:0000313" key="9">
    <source>
        <dbReference type="Proteomes" id="UP000298663"/>
    </source>
</evidence>
<evidence type="ECO:0008006" key="10">
    <source>
        <dbReference type="Google" id="ProtNLM"/>
    </source>
</evidence>
<organism evidence="8 9">
    <name type="scientific">Steinernema carpocapsae</name>
    <name type="common">Entomopathogenic nematode</name>
    <dbReference type="NCBI Taxonomy" id="34508"/>
    <lineage>
        <taxon>Eukaryota</taxon>
        <taxon>Metazoa</taxon>
        <taxon>Ecdysozoa</taxon>
        <taxon>Nematoda</taxon>
        <taxon>Chromadorea</taxon>
        <taxon>Rhabditida</taxon>
        <taxon>Tylenchina</taxon>
        <taxon>Panagrolaimomorpha</taxon>
        <taxon>Strongyloidoidea</taxon>
        <taxon>Steinernematidae</taxon>
        <taxon>Steinernema</taxon>
    </lineage>
</organism>
<dbReference type="PRINTS" id="PR01210">
    <property type="entry name" value="GGTRANSPTASE"/>
</dbReference>
<feature type="binding site" evidence="7">
    <location>
        <begin position="370"/>
        <end position="371"/>
    </location>
    <ligand>
        <name>L-glutamate</name>
        <dbReference type="ChEBI" id="CHEBI:29985"/>
    </ligand>
</feature>
<dbReference type="GO" id="GO:0005886">
    <property type="term" value="C:plasma membrane"/>
    <property type="evidence" value="ECO:0007669"/>
    <property type="project" value="TreeGrafter"/>
</dbReference>
<evidence type="ECO:0000256" key="2">
    <source>
        <dbReference type="ARBA" id="ARBA00022679"/>
    </source>
</evidence>
<feature type="binding site" evidence="7">
    <location>
        <position position="342"/>
    </location>
    <ligand>
        <name>L-glutamate</name>
        <dbReference type="ChEBI" id="CHEBI:29985"/>
    </ligand>
</feature>
<evidence type="ECO:0000256" key="3">
    <source>
        <dbReference type="ARBA" id="ARBA00022801"/>
    </source>
</evidence>
<keyword evidence="9" id="KW-1185">Reference proteome</keyword>
<dbReference type="GO" id="GO:0006751">
    <property type="term" value="P:glutathione catabolic process"/>
    <property type="evidence" value="ECO:0007669"/>
    <property type="project" value="InterPro"/>
</dbReference>
<feature type="binding site" evidence="7">
    <location>
        <position position="17"/>
    </location>
    <ligand>
        <name>L-glutamate</name>
        <dbReference type="ChEBI" id="CHEBI:29985"/>
    </ligand>
</feature>
<dbReference type="PANTHER" id="PTHR11686">
    <property type="entry name" value="GAMMA GLUTAMYL TRANSPEPTIDASE"/>
    <property type="match status" value="1"/>
</dbReference>
<sequence length="492" mass="54995">MTLYNKATKKCHSIDARETAPLATDENTYKDDPKAAFTGYKSIAIPGEIHGMWTAFKLYGSGKVAFQDLIMPTVHLLNSGYPVTPLMAKSLKLLRDQILEDTSLKSVFVSPATGDIYKEGDVMRNPKLAETLRKLSTSGDPTKLFYKGAMADEIIEEMDENGAFITKKDLESYKTVVSDNPLINNHFDEELVMCGPPPPSSFAVTQLVVSLMKRFYGIGSDPKLIYNNDEYHHRFIEAQKFSFAKRTLLADPAFFREAEDLMKNMTTEQYTDIIYNKIKDNAQSDDKYGGHQTQPNDHGTTHVSIIDADGNAVALTSSINNVFGSRQRSAKLGIIWNDQMDDFSIPGVKNFFGFEPSPSNFIKPGKRPMSSMSPMIIYNRNSGDVKMSIGAAGGSKIISAVAQTIVQTLFFNQTLKEAVDTPRFHNQFTPIHTLYEEGVPKVMLQALEARGQNLTQWTKLFATIQVILREPDGTLVANSDYRRPVYMYPTGY</sequence>
<gene>
    <name evidence="8" type="ORF">L596_013300</name>
</gene>
<dbReference type="InterPro" id="IPR043137">
    <property type="entry name" value="GGT_ssub_C"/>
</dbReference>
<dbReference type="STRING" id="34508.A0A4U5NZR7"/>